<accession>A0A914LY28</accession>
<feature type="region of interest" description="Disordered" evidence="1">
    <location>
        <begin position="294"/>
        <end position="331"/>
    </location>
</feature>
<evidence type="ECO:0000256" key="1">
    <source>
        <dbReference type="SAM" id="MobiDB-lite"/>
    </source>
</evidence>
<feature type="compositionally biased region" description="Polar residues" evidence="1">
    <location>
        <begin position="320"/>
        <end position="330"/>
    </location>
</feature>
<feature type="compositionally biased region" description="Basic and acidic residues" evidence="1">
    <location>
        <begin position="204"/>
        <end position="222"/>
    </location>
</feature>
<keyword evidence="2" id="KW-1133">Transmembrane helix</keyword>
<dbReference type="AlphaFoldDB" id="A0A914LY28"/>
<reference evidence="5" key="1">
    <citation type="submission" date="2022-11" db="UniProtKB">
        <authorList>
            <consortium name="WormBaseParasite"/>
        </authorList>
    </citation>
    <scope>IDENTIFICATION</scope>
</reference>
<feature type="compositionally biased region" description="Polar residues" evidence="1">
    <location>
        <begin position="790"/>
        <end position="814"/>
    </location>
</feature>
<feature type="transmembrane region" description="Helical" evidence="2">
    <location>
        <begin position="699"/>
        <end position="724"/>
    </location>
</feature>
<evidence type="ECO:0000313" key="4">
    <source>
        <dbReference type="Proteomes" id="UP000887563"/>
    </source>
</evidence>
<feature type="region of interest" description="Disordered" evidence="1">
    <location>
        <begin position="444"/>
        <end position="486"/>
    </location>
</feature>
<feature type="compositionally biased region" description="Polar residues" evidence="1">
    <location>
        <begin position="244"/>
        <end position="255"/>
    </location>
</feature>
<dbReference type="PROSITE" id="PS50024">
    <property type="entry name" value="SEA"/>
    <property type="match status" value="1"/>
</dbReference>
<dbReference type="WBParaSite" id="Minc3s00933g19029">
    <property type="protein sequence ID" value="Minc3s00933g19029"/>
    <property type="gene ID" value="Minc3s00933g19029"/>
</dbReference>
<feature type="region of interest" description="Disordered" evidence="1">
    <location>
        <begin position="671"/>
        <end position="691"/>
    </location>
</feature>
<feature type="region of interest" description="Disordered" evidence="1">
    <location>
        <begin position="769"/>
        <end position="814"/>
    </location>
</feature>
<feature type="compositionally biased region" description="Basic and acidic residues" evidence="1">
    <location>
        <begin position="304"/>
        <end position="319"/>
    </location>
</feature>
<dbReference type="InterPro" id="IPR000082">
    <property type="entry name" value="SEA_dom"/>
</dbReference>
<evidence type="ECO:0000313" key="5">
    <source>
        <dbReference type="WBParaSite" id="Minc3s00933g19029"/>
    </source>
</evidence>
<evidence type="ECO:0000256" key="2">
    <source>
        <dbReference type="SAM" id="Phobius"/>
    </source>
</evidence>
<sequence>MKKAKELKGENEKAEIERMRELALVEEELRQKETTEGIELTTSILHLINEDEKKSNDSQNTKPLTFEESKGMHQVEPSPNAGDAVDESVGFEIKNNNFTTTISTQLNSEVSFPPLQTTPKASTTIIESGQDGESSADDPFQTSTATFEEETEHETIHETMHVQAPINQSNEEIKEKEEFSDFANQSKEIKNKEMTEPPFIEANPEDKSKIEEKVDESKETKTQENPSESTESKVEGAHPISFMEPSSTSHTDNPLTTFQMTTTEEPTIMVGDKSVFEGGEDIGLPAPEKAQIHHMSSENGEMINNKEEKKEEERIEESSKPLSINVGNTNNKEENVGSFVLSKEEMEELNITTKEPIEEEKEEGENVNGKMSTIPEKPSENEGKIIGSVEPEDTSGSVVVDNSTSTLFTPTERILITQENIENETNNQSFDDSVKSTKTLMTTISSINDEEKGEERNDDSESKTFEENIDTSTPKRGDLPGGNGETTVIAVEPEVEVTTEMGEKKPFAASNETSDDNDSNHITGEKVQTTELPIITSTLNSEQVEKAKQNAFHTSFSIRFPDIEWRSEFSDLSSGAAKKLIEQIMEDLKMVLSKALSPSNSLLDVNISNLRMGSVLVEGEILTTEEVTEPQTLSAALEQAILSKGGELGGNSVDTDKLQIGGHLPNAGITLNNNGVSPSLSDGQQKRDEENNNATNTGLIIGAAVVVGVLIIVFAVFAIVVFGLNNRRSGRGSMKLSGRGGGGKKREEISMVENGNGAFGQRRFVSANDVVGGGGDSHNSRQGDGVSLTALRSTNGGAGSQFTSQTNGYGTNRH</sequence>
<feature type="domain" description="SEA" evidence="3">
    <location>
        <begin position="550"/>
        <end position="665"/>
    </location>
</feature>
<keyword evidence="2" id="KW-0812">Transmembrane</keyword>
<feature type="compositionally biased region" description="Basic and acidic residues" evidence="1">
    <location>
        <begin position="449"/>
        <end position="466"/>
    </location>
</feature>
<feature type="compositionally biased region" description="Polar residues" evidence="1">
    <location>
        <begin position="105"/>
        <end position="133"/>
    </location>
</feature>
<evidence type="ECO:0000259" key="3">
    <source>
        <dbReference type="PROSITE" id="PS50024"/>
    </source>
</evidence>
<dbReference type="Proteomes" id="UP000887563">
    <property type="component" value="Unplaced"/>
</dbReference>
<feature type="region of interest" description="Disordered" evidence="1">
    <location>
        <begin position="105"/>
        <end position="256"/>
    </location>
</feature>
<feature type="region of interest" description="Disordered" evidence="1">
    <location>
        <begin position="355"/>
        <end position="404"/>
    </location>
</feature>
<feature type="compositionally biased region" description="Polar residues" evidence="1">
    <location>
        <begin position="671"/>
        <end position="683"/>
    </location>
</feature>
<organism evidence="4 5">
    <name type="scientific">Meloidogyne incognita</name>
    <name type="common">Southern root-knot nematode worm</name>
    <name type="synonym">Oxyuris incognita</name>
    <dbReference type="NCBI Taxonomy" id="6306"/>
    <lineage>
        <taxon>Eukaryota</taxon>
        <taxon>Metazoa</taxon>
        <taxon>Ecdysozoa</taxon>
        <taxon>Nematoda</taxon>
        <taxon>Chromadorea</taxon>
        <taxon>Rhabditida</taxon>
        <taxon>Tylenchina</taxon>
        <taxon>Tylenchomorpha</taxon>
        <taxon>Tylenchoidea</taxon>
        <taxon>Meloidogynidae</taxon>
        <taxon>Meloidogyninae</taxon>
        <taxon>Meloidogyne</taxon>
        <taxon>Meloidogyne incognita group</taxon>
    </lineage>
</organism>
<feature type="region of interest" description="Disordered" evidence="1">
    <location>
        <begin position="50"/>
        <end position="85"/>
    </location>
</feature>
<keyword evidence="4" id="KW-1185">Reference proteome</keyword>
<feature type="compositionally biased region" description="Polar residues" evidence="1">
    <location>
        <begin position="394"/>
        <end position="404"/>
    </location>
</feature>
<protein>
    <submittedName>
        <fullName evidence="5">SEA domain-containing protein</fullName>
    </submittedName>
</protein>
<proteinExistence type="predicted"/>
<keyword evidence="2" id="KW-0472">Membrane</keyword>
<name>A0A914LY28_MELIC</name>